<feature type="compositionally biased region" description="Basic and acidic residues" evidence="4">
    <location>
        <begin position="133"/>
        <end position="144"/>
    </location>
</feature>
<accession>A0AAE0PSY8</accession>
<keyword evidence="5" id="KW-1133">Transmembrane helix</keyword>
<dbReference type="GO" id="GO:0005102">
    <property type="term" value="F:signaling receptor binding"/>
    <property type="evidence" value="ECO:0007669"/>
    <property type="project" value="TreeGrafter"/>
</dbReference>
<evidence type="ECO:0000256" key="5">
    <source>
        <dbReference type="SAM" id="Phobius"/>
    </source>
</evidence>
<dbReference type="GO" id="GO:0050852">
    <property type="term" value="P:T cell receptor signaling pathway"/>
    <property type="evidence" value="ECO:0007669"/>
    <property type="project" value="TreeGrafter"/>
</dbReference>
<protein>
    <recommendedName>
        <fullName evidence="6">Ig-like domain-containing protein</fullName>
    </recommendedName>
</protein>
<dbReference type="SMART" id="SM00408">
    <property type="entry name" value="IGc2"/>
    <property type="match status" value="2"/>
</dbReference>
<feature type="region of interest" description="Disordered" evidence="4">
    <location>
        <begin position="518"/>
        <end position="539"/>
    </location>
</feature>
<dbReference type="AlphaFoldDB" id="A0AAE0PSY8"/>
<dbReference type="InterPro" id="IPR013783">
    <property type="entry name" value="Ig-like_fold"/>
</dbReference>
<evidence type="ECO:0000313" key="8">
    <source>
        <dbReference type="Proteomes" id="UP001274896"/>
    </source>
</evidence>
<dbReference type="Proteomes" id="UP001274896">
    <property type="component" value="Unassembled WGS sequence"/>
</dbReference>
<name>A0AAE0PSY8_9TELE</name>
<feature type="domain" description="Ig-like" evidence="6">
    <location>
        <begin position="292"/>
        <end position="388"/>
    </location>
</feature>
<dbReference type="SMART" id="SM00406">
    <property type="entry name" value="IGv"/>
    <property type="match status" value="2"/>
</dbReference>
<dbReference type="InterPro" id="IPR003598">
    <property type="entry name" value="Ig_sub2"/>
</dbReference>
<evidence type="ECO:0000256" key="2">
    <source>
        <dbReference type="ARBA" id="ARBA00023136"/>
    </source>
</evidence>
<reference evidence="7" key="1">
    <citation type="submission" date="2023-06" db="EMBL/GenBank/DDBJ databases">
        <title>Male Hemibagrus guttatus genome.</title>
        <authorList>
            <person name="Bian C."/>
        </authorList>
    </citation>
    <scope>NUCLEOTIDE SEQUENCE</scope>
    <source>
        <strain evidence="7">Male_cb2023</strain>
        <tissue evidence="7">Muscle</tissue>
    </source>
</reference>
<dbReference type="GO" id="GO:0001817">
    <property type="term" value="P:regulation of cytokine production"/>
    <property type="evidence" value="ECO:0007669"/>
    <property type="project" value="TreeGrafter"/>
</dbReference>
<dbReference type="InterPro" id="IPR007110">
    <property type="entry name" value="Ig-like_dom"/>
</dbReference>
<evidence type="ECO:0000259" key="6">
    <source>
        <dbReference type="PROSITE" id="PS50835"/>
    </source>
</evidence>
<keyword evidence="8" id="KW-1185">Reference proteome</keyword>
<feature type="region of interest" description="Disordered" evidence="4">
    <location>
        <begin position="119"/>
        <end position="144"/>
    </location>
</feature>
<evidence type="ECO:0000256" key="4">
    <source>
        <dbReference type="SAM" id="MobiDB-lite"/>
    </source>
</evidence>
<dbReference type="InterPro" id="IPR036179">
    <property type="entry name" value="Ig-like_dom_sf"/>
</dbReference>
<feature type="transmembrane region" description="Helical" evidence="5">
    <location>
        <begin position="175"/>
        <end position="196"/>
    </location>
</feature>
<keyword evidence="3" id="KW-0393">Immunoglobulin domain</keyword>
<feature type="transmembrane region" description="Helical" evidence="5">
    <location>
        <begin position="146"/>
        <end position="168"/>
    </location>
</feature>
<comment type="caution">
    <text evidence="7">The sequence shown here is derived from an EMBL/GenBank/DDBJ whole genome shotgun (WGS) entry which is preliminary data.</text>
</comment>
<comment type="subcellular location">
    <subcellularLocation>
        <location evidence="1">Membrane</location>
    </subcellularLocation>
</comment>
<dbReference type="PROSITE" id="PS50835">
    <property type="entry name" value="IG_LIKE"/>
    <property type="match status" value="2"/>
</dbReference>
<dbReference type="GO" id="GO:0009897">
    <property type="term" value="C:external side of plasma membrane"/>
    <property type="evidence" value="ECO:0007669"/>
    <property type="project" value="TreeGrafter"/>
</dbReference>
<dbReference type="Pfam" id="PF07686">
    <property type="entry name" value="V-set"/>
    <property type="match status" value="2"/>
</dbReference>
<dbReference type="InterPro" id="IPR003599">
    <property type="entry name" value="Ig_sub"/>
</dbReference>
<dbReference type="SUPFAM" id="SSF48726">
    <property type="entry name" value="Immunoglobulin"/>
    <property type="match status" value="3"/>
</dbReference>
<proteinExistence type="predicted"/>
<evidence type="ECO:0000313" key="7">
    <source>
        <dbReference type="EMBL" id="KAK3507643.1"/>
    </source>
</evidence>
<evidence type="ECO:0000256" key="3">
    <source>
        <dbReference type="ARBA" id="ARBA00023319"/>
    </source>
</evidence>
<organism evidence="7 8">
    <name type="scientific">Hemibagrus guttatus</name>
    <dbReference type="NCBI Taxonomy" id="175788"/>
    <lineage>
        <taxon>Eukaryota</taxon>
        <taxon>Metazoa</taxon>
        <taxon>Chordata</taxon>
        <taxon>Craniata</taxon>
        <taxon>Vertebrata</taxon>
        <taxon>Euteleostomi</taxon>
        <taxon>Actinopterygii</taxon>
        <taxon>Neopterygii</taxon>
        <taxon>Teleostei</taxon>
        <taxon>Ostariophysi</taxon>
        <taxon>Siluriformes</taxon>
        <taxon>Bagridae</taxon>
        <taxon>Hemibagrus</taxon>
    </lineage>
</organism>
<keyword evidence="5" id="KW-0812">Transmembrane</keyword>
<evidence type="ECO:0000256" key="1">
    <source>
        <dbReference type="ARBA" id="ARBA00004370"/>
    </source>
</evidence>
<keyword evidence="2 5" id="KW-0472">Membrane</keyword>
<dbReference type="InterPro" id="IPR013106">
    <property type="entry name" value="Ig_V-set"/>
</dbReference>
<dbReference type="EMBL" id="JAUCMX010000029">
    <property type="protein sequence ID" value="KAK3507643.1"/>
    <property type="molecule type" value="Genomic_DNA"/>
</dbReference>
<dbReference type="InterPro" id="IPR050504">
    <property type="entry name" value="IgSF_BTN/MOG"/>
</dbReference>
<feature type="non-terminal residue" evidence="7">
    <location>
        <position position="1"/>
    </location>
</feature>
<dbReference type="SMART" id="SM00409">
    <property type="entry name" value="IG"/>
    <property type="match status" value="3"/>
</dbReference>
<feature type="domain" description="Ig-like" evidence="6">
    <location>
        <begin position="6"/>
        <end position="108"/>
    </location>
</feature>
<sequence>IVVLSPKPSSAVKALEVRLGAAVTLQCDLSYHYEINWLRMSSDMQPELLIALGLKNNGELSVNWNSNSSRFQGFIENRLIHLRIVRVSGADLLTYFCAMMKDKQLQFNEGMRLYVASDAQPPQNPDQNLTRCQDPDTRPEDPAGHFHTHMMVSGVLSCGVLLMFFTIIAIVSRMFLLYVLGPLGFLSVTSGLSVLLGDEATVPCIRYCSKVEWFQNEILVYNFTAGNISVAPEFEGRIAFSEADLRKGNASLTITRVVYNDRSWYVCSCDGQKGCDHYLDVLVPTPKTAAVGNKAKLPCYAVTDKHSSVSNVNVRWEKDDKLVVKLEHGKMETGEGFEDRFSVSKEDYRKGDLSLIMDSIRPSDAGLYKCSTLNGKNKIPEIVELMVTAACVISAKKLLVVGGLNPGVVGLNGGLLNPGLVVGGLNPALIGGGGAFIAQPAVAPMIPGIPPYMLQPQFGIPNAPAQLPQPFPFQPNGVFNLLWGFYIYTHQQSGMPFLPPVNRQVLFPQQQAAGQMNLGANGQQPQGDMPTGAVPRFRA</sequence>
<dbReference type="PANTHER" id="PTHR24100">
    <property type="entry name" value="BUTYROPHILIN"/>
    <property type="match status" value="1"/>
</dbReference>
<dbReference type="CDD" id="cd00099">
    <property type="entry name" value="IgV"/>
    <property type="match status" value="1"/>
</dbReference>
<dbReference type="Gene3D" id="2.60.40.10">
    <property type="entry name" value="Immunoglobulins"/>
    <property type="match status" value="3"/>
</dbReference>
<gene>
    <name evidence="7" type="ORF">QTP70_032246</name>
</gene>